<keyword evidence="4 7" id="KW-0812">Transmembrane</keyword>
<feature type="domain" description="Major facilitator superfamily (MFS) profile" evidence="8">
    <location>
        <begin position="1"/>
        <end position="185"/>
    </location>
</feature>
<keyword evidence="5 7" id="KW-1133">Transmembrane helix</keyword>
<evidence type="ECO:0000313" key="9">
    <source>
        <dbReference type="EMBL" id="MFD2660117.1"/>
    </source>
</evidence>
<feature type="transmembrane region" description="Helical" evidence="7">
    <location>
        <begin position="148"/>
        <end position="166"/>
    </location>
</feature>
<dbReference type="SUPFAM" id="SSF103473">
    <property type="entry name" value="MFS general substrate transporter"/>
    <property type="match status" value="1"/>
</dbReference>
<name>A0ABW5QUR6_9BACL</name>
<feature type="transmembrane region" description="Helical" evidence="7">
    <location>
        <begin position="62"/>
        <end position="79"/>
    </location>
</feature>
<dbReference type="EMBL" id="JBHUMY010000006">
    <property type="protein sequence ID" value="MFD2660117.1"/>
    <property type="molecule type" value="Genomic_DNA"/>
</dbReference>
<keyword evidence="6 7" id="KW-0472">Membrane</keyword>
<dbReference type="PANTHER" id="PTHR43414">
    <property type="entry name" value="MULTIDRUG RESISTANCE PROTEIN MDTG"/>
    <property type="match status" value="1"/>
</dbReference>
<protein>
    <submittedName>
        <fullName evidence="9">MFS transporter</fullName>
    </submittedName>
</protein>
<keyword evidence="10" id="KW-1185">Reference proteome</keyword>
<dbReference type="InterPro" id="IPR020846">
    <property type="entry name" value="MFS_dom"/>
</dbReference>
<feature type="transmembrane region" description="Helical" evidence="7">
    <location>
        <begin position="91"/>
        <end position="109"/>
    </location>
</feature>
<evidence type="ECO:0000256" key="7">
    <source>
        <dbReference type="SAM" id="Phobius"/>
    </source>
</evidence>
<organism evidence="9 10">
    <name type="scientific">Paenibacillus thailandensis</name>
    <dbReference type="NCBI Taxonomy" id="393250"/>
    <lineage>
        <taxon>Bacteria</taxon>
        <taxon>Bacillati</taxon>
        <taxon>Bacillota</taxon>
        <taxon>Bacilli</taxon>
        <taxon>Bacillales</taxon>
        <taxon>Paenibacillaceae</taxon>
        <taxon>Paenibacillus</taxon>
    </lineage>
</organism>
<keyword evidence="3" id="KW-1003">Cell membrane</keyword>
<evidence type="ECO:0000313" key="10">
    <source>
        <dbReference type="Proteomes" id="UP001597493"/>
    </source>
</evidence>
<proteinExistence type="predicted"/>
<feature type="transmembrane region" description="Helical" evidence="7">
    <location>
        <begin position="30"/>
        <end position="50"/>
    </location>
</feature>
<dbReference type="InterPro" id="IPR036259">
    <property type="entry name" value="MFS_trans_sf"/>
</dbReference>
<dbReference type="Pfam" id="PF07690">
    <property type="entry name" value="MFS_1"/>
    <property type="match status" value="1"/>
</dbReference>
<evidence type="ECO:0000256" key="5">
    <source>
        <dbReference type="ARBA" id="ARBA00022989"/>
    </source>
</evidence>
<evidence type="ECO:0000256" key="3">
    <source>
        <dbReference type="ARBA" id="ARBA00022475"/>
    </source>
</evidence>
<accession>A0ABW5QUR6</accession>
<sequence length="185" mass="19319">MLVSTSVLILEPLITIYVVQLGGPVRNATLSSGIVFSAVGAATVIMGSRWGKIGGRIGYEKTLLIGLAGGGIGNLLQLVTPNLVSFGLLRFGYGLFFAAVYPALNALIIKYAEPDFRGRAVSLSQSANQFGIVAGPLLGGFIGGRTGIPFVFLLTGLALLGAARWVKAFMAEKPRVPELDNKPGV</sequence>
<dbReference type="Proteomes" id="UP001597493">
    <property type="component" value="Unassembled WGS sequence"/>
</dbReference>
<dbReference type="RefSeq" id="WP_379270860.1">
    <property type="nucleotide sequence ID" value="NZ_JBHUGT010000010.1"/>
</dbReference>
<evidence type="ECO:0000256" key="6">
    <source>
        <dbReference type="ARBA" id="ARBA00023136"/>
    </source>
</evidence>
<dbReference type="Gene3D" id="1.20.1250.20">
    <property type="entry name" value="MFS general substrate transporter like domains"/>
    <property type="match status" value="1"/>
</dbReference>
<dbReference type="PANTHER" id="PTHR43414:SF6">
    <property type="entry name" value="MULTIDRUG RESISTANCE PROTEIN MDTG"/>
    <property type="match status" value="1"/>
</dbReference>
<evidence type="ECO:0000259" key="8">
    <source>
        <dbReference type="PROSITE" id="PS50850"/>
    </source>
</evidence>
<keyword evidence="2" id="KW-0813">Transport</keyword>
<reference evidence="10" key="1">
    <citation type="journal article" date="2019" name="Int. J. Syst. Evol. Microbiol.">
        <title>The Global Catalogue of Microorganisms (GCM) 10K type strain sequencing project: providing services to taxonomists for standard genome sequencing and annotation.</title>
        <authorList>
            <consortium name="The Broad Institute Genomics Platform"/>
            <consortium name="The Broad Institute Genome Sequencing Center for Infectious Disease"/>
            <person name="Wu L."/>
            <person name="Ma J."/>
        </authorList>
    </citation>
    <scope>NUCLEOTIDE SEQUENCE [LARGE SCALE GENOMIC DNA]</scope>
    <source>
        <strain evidence="10">TISTR 1827</strain>
    </source>
</reference>
<feature type="transmembrane region" description="Helical" evidence="7">
    <location>
        <begin position="121"/>
        <end position="142"/>
    </location>
</feature>
<gene>
    <name evidence="9" type="ORF">ACFSW5_07510</name>
</gene>
<dbReference type="InterPro" id="IPR011701">
    <property type="entry name" value="MFS"/>
</dbReference>
<comment type="subcellular location">
    <subcellularLocation>
        <location evidence="1">Cell membrane</location>
        <topology evidence="1">Multi-pass membrane protein</topology>
    </subcellularLocation>
</comment>
<evidence type="ECO:0000256" key="4">
    <source>
        <dbReference type="ARBA" id="ARBA00022692"/>
    </source>
</evidence>
<evidence type="ECO:0000256" key="1">
    <source>
        <dbReference type="ARBA" id="ARBA00004651"/>
    </source>
</evidence>
<evidence type="ECO:0000256" key="2">
    <source>
        <dbReference type="ARBA" id="ARBA00022448"/>
    </source>
</evidence>
<dbReference type="PROSITE" id="PS50850">
    <property type="entry name" value="MFS"/>
    <property type="match status" value="1"/>
</dbReference>
<comment type="caution">
    <text evidence="9">The sequence shown here is derived from an EMBL/GenBank/DDBJ whole genome shotgun (WGS) entry which is preliminary data.</text>
</comment>